<feature type="domain" description="HPt" evidence="19">
    <location>
        <begin position="623"/>
        <end position="721"/>
    </location>
</feature>
<organism evidence="20 21">
    <name type="scientific">Flaviaesturariibacter aridisoli</name>
    <dbReference type="NCBI Taxonomy" id="2545761"/>
    <lineage>
        <taxon>Bacteria</taxon>
        <taxon>Pseudomonadati</taxon>
        <taxon>Bacteroidota</taxon>
        <taxon>Chitinophagia</taxon>
        <taxon>Chitinophagales</taxon>
        <taxon>Chitinophagaceae</taxon>
        <taxon>Flaviaestuariibacter</taxon>
    </lineage>
</organism>
<feature type="transmembrane region" description="Helical" evidence="16">
    <location>
        <begin position="185"/>
        <end position="206"/>
    </location>
</feature>
<dbReference type="InterPro" id="IPR001789">
    <property type="entry name" value="Sig_transdc_resp-reg_receiver"/>
</dbReference>
<dbReference type="Pfam" id="PF02518">
    <property type="entry name" value="HATPase_c"/>
    <property type="match status" value="1"/>
</dbReference>
<comment type="caution">
    <text evidence="20">The sequence shown here is derived from an EMBL/GenBank/DDBJ whole genome shotgun (WGS) entry which is preliminary data.</text>
</comment>
<dbReference type="PANTHER" id="PTHR45339:SF1">
    <property type="entry name" value="HYBRID SIGNAL TRANSDUCTION HISTIDINE KINASE J"/>
    <property type="match status" value="1"/>
</dbReference>
<evidence type="ECO:0000259" key="19">
    <source>
        <dbReference type="PROSITE" id="PS50894"/>
    </source>
</evidence>
<evidence type="ECO:0000256" key="3">
    <source>
        <dbReference type="ARBA" id="ARBA00012438"/>
    </source>
</evidence>
<dbReference type="InterPro" id="IPR036097">
    <property type="entry name" value="HisK_dim/P_sf"/>
</dbReference>
<evidence type="ECO:0000256" key="9">
    <source>
        <dbReference type="ARBA" id="ARBA00022777"/>
    </source>
</evidence>
<evidence type="ECO:0000256" key="14">
    <source>
        <dbReference type="PROSITE-ProRule" id="PRU00110"/>
    </source>
</evidence>
<keyword evidence="4" id="KW-1003">Cell membrane</keyword>
<evidence type="ECO:0000256" key="8">
    <source>
        <dbReference type="ARBA" id="ARBA00022741"/>
    </source>
</evidence>
<evidence type="ECO:0000259" key="17">
    <source>
        <dbReference type="PROSITE" id="PS50109"/>
    </source>
</evidence>
<dbReference type="InterPro" id="IPR005467">
    <property type="entry name" value="His_kinase_dom"/>
</dbReference>
<dbReference type="EMBL" id="SKFH01000001">
    <property type="protein sequence ID" value="TCZ74973.1"/>
    <property type="molecule type" value="Genomic_DNA"/>
</dbReference>
<sequence length="723" mass="80896">MMKDGRLKYLALWFFIVGVLLIVFIQVITAENVKRLTDGNRRLLAEVATQNKLRRLEADILTVESDIRGAIITDNRDHIRGVNAKIEALRTGVDSIRKDLGEPALRADEQLLEELVNRKIAFSFAILNAYYRQGKDAGEHVVNSGRGKELRDSIEVVVARLDSARQGSLNAIIGGIERSGQRASYMGLGLAIIACVACVLAFFYVVNKGRQQERMIQMLNESEKRIKEGALIKEQFLANMSHEIRTPMNAILGFTNLLRRSTLSPQQTQYVDYIYSSSQNLLTLINDILDLSKIEAGMMHIEQTPFSLSGLVGSVQVMFEEKARAKGLQFTINVEPSIHDTLSGDPVRLTQVLINLLSNAVKFTERGFVHFEVSALTQAEDQVVLQFRIKDSGVGIPPGKLNSIFDRFQQAEAETTRKFGGTGLGLAIVRQLIDLQGGHIHVDSEVGKGSEFLVRLPFRPIHNVTVAPVRAVDTVQNPIQGMRILVAEDNQMNQQLIRHLMRQWGLDYLLVNNGREAVEALRQEPFAAVLMDIQMPEMDGYDATQAIRGELRSEVPIIAMTAHAMTGEKERCLSFGMNDYISKPIKEQELYTILQQHYQPMQAASDHTPVINLNYLHELSLGDTEFENAIVRQFVVQVPEELALLQEAVQAGNFIQIKSIAHGMKSSVAYLGLTERLQPCLHRMEVEAVSQPEQTHFHEDLEEVRLVCEQAVAEARILLSAAS</sequence>
<dbReference type="PANTHER" id="PTHR45339">
    <property type="entry name" value="HYBRID SIGNAL TRANSDUCTION HISTIDINE KINASE J"/>
    <property type="match status" value="1"/>
</dbReference>
<keyword evidence="7 16" id="KW-0812">Transmembrane</keyword>
<keyword evidence="9" id="KW-0418">Kinase</keyword>
<evidence type="ECO:0000256" key="6">
    <source>
        <dbReference type="ARBA" id="ARBA00022679"/>
    </source>
</evidence>
<dbReference type="PROSITE" id="PS50109">
    <property type="entry name" value="HIS_KIN"/>
    <property type="match status" value="1"/>
</dbReference>
<evidence type="ECO:0000256" key="2">
    <source>
        <dbReference type="ARBA" id="ARBA00004651"/>
    </source>
</evidence>
<reference evidence="20 21" key="1">
    <citation type="submission" date="2019-03" db="EMBL/GenBank/DDBJ databases">
        <authorList>
            <person name="Kim M.K.M."/>
        </authorList>
    </citation>
    <scope>NUCLEOTIDE SEQUENCE [LARGE SCALE GENOMIC DNA]</scope>
    <source>
        <strain evidence="20 21">17J68-15</strain>
    </source>
</reference>
<dbReference type="SMART" id="SM00448">
    <property type="entry name" value="REC"/>
    <property type="match status" value="1"/>
</dbReference>
<evidence type="ECO:0000256" key="13">
    <source>
        <dbReference type="ARBA" id="ARBA00023136"/>
    </source>
</evidence>
<gene>
    <name evidence="20" type="ORF">E0486_01305</name>
</gene>
<dbReference type="FunFam" id="3.30.565.10:FF:000010">
    <property type="entry name" value="Sensor histidine kinase RcsC"/>
    <property type="match status" value="1"/>
</dbReference>
<keyword evidence="6" id="KW-0808">Transferase</keyword>
<dbReference type="InterPro" id="IPR003661">
    <property type="entry name" value="HisK_dim/P_dom"/>
</dbReference>
<evidence type="ECO:0000256" key="7">
    <source>
        <dbReference type="ARBA" id="ARBA00022692"/>
    </source>
</evidence>
<dbReference type="PRINTS" id="PR00344">
    <property type="entry name" value="BCTRLSENSOR"/>
</dbReference>
<dbReference type="GO" id="GO:0005524">
    <property type="term" value="F:ATP binding"/>
    <property type="evidence" value="ECO:0007669"/>
    <property type="project" value="UniProtKB-KW"/>
</dbReference>
<dbReference type="Pfam" id="PF05227">
    <property type="entry name" value="CHASE3"/>
    <property type="match status" value="1"/>
</dbReference>
<comment type="subcellular location">
    <subcellularLocation>
        <location evidence="2">Cell membrane</location>
        <topology evidence="2">Multi-pass membrane protein</topology>
    </subcellularLocation>
</comment>
<feature type="domain" description="Response regulatory" evidence="18">
    <location>
        <begin position="483"/>
        <end position="598"/>
    </location>
</feature>
<dbReference type="SUPFAM" id="SSF55874">
    <property type="entry name" value="ATPase domain of HSP90 chaperone/DNA topoisomerase II/histidine kinase"/>
    <property type="match status" value="1"/>
</dbReference>
<dbReference type="Proteomes" id="UP000295164">
    <property type="component" value="Unassembled WGS sequence"/>
</dbReference>
<dbReference type="InterPro" id="IPR007891">
    <property type="entry name" value="CHASE3"/>
</dbReference>
<feature type="modified residue" description="4-aspartylphosphate" evidence="15">
    <location>
        <position position="532"/>
    </location>
</feature>
<proteinExistence type="predicted"/>
<evidence type="ECO:0000256" key="11">
    <source>
        <dbReference type="ARBA" id="ARBA00022989"/>
    </source>
</evidence>
<dbReference type="CDD" id="cd17546">
    <property type="entry name" value="REC_hyHK_CKI1_RcsC-like"/>
    <property type="match status" value="1"/>
</dbReference>
<evidence type="ECO:0000256" key="15">
    <source>
        <dbReference type="PROSITE-ProRule" id="PRU00169"/>
    </source>
</evidence>
<dbReference type="Gene3D" id="1.10.287.130">
    <property type="match status" value="1"/>
</dbReference>
<keyword evidence="12" id="KW-0902">Two-component regulatory system</keyword>
<dbReference type="SMART" id="SM00388">
    <property type="entry name" value="HisKA"/>
    <property type="match status" value="1"/>
</dbReference>
<dbReference type="InterPro" id="IPR036890">
    <property type="entry name" value="HATPase_C_sf"/>
</dbReference>
<dbReference type="InterPro" id="IPR003594">
    <property type="entry name" value="HATPase_dom"/>
</dbReference>
<keyword evidence="10" id="KW-0067">ATP-binding</keyword>
<feature type="modified residue" description="Phosphohistidine" evidence="14">
    <location>
        <position position="662"/>
    </location>
</feature>
<dbReference type="Pfam" id="PF01627">
    <property type="entry name" value="Hpt"/>
    <property type="match status" value="1"/>
</dbReference>
<dbReference type="InterPro" id="IPR011006">
    <property type="entry name" value="CheY-like_superfamily"/>
</dbReference>
<dbReference type="Gene3D" id="1.20.120.160">
    <property type="entry name" value="HPT domain"/>
    <property type="match status" value="1"/>
</dbReference>
<evidence type="ECO:0000256" key="16">
    <source>
        <dbReference type="SAM" id="Phobius"/>
    </source>
</evidence>
<dbReference type="SMART" id="SM00387">
    <property type="entry name" value="HATPase_c"/>
    <property type="match status" value="1"/>
</dbReference>
<keyword evidence="11 16" id="KW-1133">Transmembrane helix</keyword>
<dbReference type="InterPro" id="IPR008207">
    <property type="entry name" value="Sig_transdc_His_kin_Hpt_dom"/>
</dbReference>
<evidence type="ECO:0000313" key="21">
    <source>
        <dbReference type="Proteomes" id="UP000295164"/>
    </source>
</evidence>
<evidence type="ECO:0000256" key="1">
    <source>
        <dbReference type="ARBA" id="ARBA00000085"/>
    </source>
</evidence>
<dbReference type="OrthoDB" id="9811889at2"/>
<name>A0A4R4E7R6_9BACT</name>
<evidence type="ECO:0000256" key="4">
    <source>
        <dbReference type="ARBA" id="ARBA00022475"/>
    </source>
</evidence>
<keyword evidence="21" id="KW-1185">Reference proteome</keyword>
<dbReference type="FunFam" id="1.10.287.130:FF:000004">
    <property type="entry name" value="Ethylene receptor 1"/>
    <property type="match status" value="1"/>
</dbReference>
<dbReference type="CDD" id="cd16922">
    <property type="entry name" value="HATPase_EvgS-ArcB-TorS-like"/>
    <property type="match status" value="1"/>
</dbReference>
<dbReference type="Pfam" id="PF00512">
    <property type="entry name" value="HisKA"/>
    <property type="match status" value="1"/>
</dbReference>
<dbReference type="SUPFAM" id="SSF47226">
    <property type="entry name" value="Histidine-containing phosphotransfer domain, HPT domain"/>
    <property type="match status" value="1"/>
</dbReference>
<protein>
    <recommendedName>
        <fullName evidence="3">histidine kinase</fullName>
        <ecNumber evidence="3">2.7.13.3</ecNumber>
    </recommendedName>
</protein>
<evidence type="ECO:0000256" key="5">
    <source>
        <dbReference type="ARBA" id="ARBA00022553"/>
    </source>
</evidence>
<dbReference type="GO" id="GO:0000155">
    <property type="term" value="F:phosphorelay sensor kinase activity"/>
    <property type="evidence" value="ECO:0007669"/>
    <property type="project" value="InterPro"/>
</dbReference>
<evidence type="ECO:0000313" key="20">
    <source>
        <dbReference type="EMBL" id="TCZ74973.1"/>
    </source>
</evidence>
<keyword evidence="5 15" id="KW-0597">Phosphoprotein</keyword>
<keyword evidence="8" id="KW-0547">Nucleotide-binding</keyword>
<dbReference type="EC" id="2.7.13.3" evidence="3"/>
<dbReference type="InterPro" id="IPR036641">
    <property type="entry name" value="HPT_dom_sf"/>
</dbReference>
<dbReference type="Gene3D" id="3.30.565.10">
    <property type="entry name" value="Histidine kinase-like ATPase, C-terminal domain"/>
    <property type="match status" value="1"/>
</dbReference>
<dbReference type="Gene3D" id="3.40.50.2300">
    <property type="match status" value="1"/>
</dbReference>
<dbReference type="Pfam" id="PF00072">
    <property type="entry name" value="Response_reg"/>
    <property type="match status" value="1"/>
</dbReference>
<keyword evidence="13 16" id="KW-0472">Membrane</keyword>
<dbReference type="PROSITE" id="PS50110">
    <property type="entry name" value="RESPONSE_REGULATORY"/>
    <property type="match status" value="1"/>
</dbReference>
<feature type="domain" description="Histidine kinase" evidence="17">
    <location>
        <begin position="239"/>
        <end position="460"/>
    </location>
</feature>
<dbReference type="AlphaFoldDB" id="A0A4R4E7R6"/>
<dbReference type="SUPFAM" id="SSF47384">
    <property type="entry name" value="Homodimeric domain of signal transducing histidine kinase"/>
    <property type="match status" value="1"/>
</dbReference>
<dbReference type="SUPFAM" id="SSF52172">
    <property type="entry name" value="CheY-like"/>
    <property type="match status" value="1"/>
</dbReference>
<evidence type="ECO:0000256" key="12">
    <source>
        <dbReference type="ARBA" id="ARBA00023012"/>
    </source>
</evidence>
<evidence type="ECO:0000256" key="10">
    <source>
        <dbReference type="ARBA" id="ARBA00022840"/>
    </source>
</evidence>
<evidence type="ECO:0000259" key="18">
    <source>
        <dbReference type="PROSITE" id="PS50110"/>
    </source>
</evidence>
<dbReference type="CDD" id="cd00082">
    <property type="entry name" value="HisKA"/>
    <property type="match status" value="1"/>
</dbReference>
<dbReference type="GO" id="GO:0005886">
    <property type="term" value="C:plasma membrane"/>
    <property type="evidence" value="ECO:0007669"/>
    <property type="project" value="UniProtKB-SubCell"/>
</dbReference>
<dbReference type="InterPro" id="IPR004358">
    <property type="entry name" value="Sig_transdc_His_kin-like_C"/>
</dbReference>
<accession>A0A4R4E7R6</accession>
<dbReference type="PROSITE" id="PS50894">
    <property type="entry name" value="HPT"/>
    <property type="match status" value="1"/>
</dbReference>
<comment type="catalytic activity">
    <reaction evidence="1">
        <text>ATP + protein L-histidine = ADP + protein N-phospho-L-histidine.</text>
        <dbReference type="EC" id="2.7.13.3"/>
    </reaction>
</comment>